<evidence type="ECO:0000256" key="1">
    <source>
        <dbReference type="ARBA" id="ARBA00022490"/>
    </source>
</evidence>
<dbReference type="GO" id="GO:0051304">
    <property type="term" value="P:chromosome separation"/>
    <property type="evidence" value="ECO:0007669"/>
    <property type="project" value="InterPro"/>
</dbReference>
<dbReference type="SUPFAM" id="SSF46785">
    <property type="entry name" value="Winged helix' DNA-binding domain"/>
    <property type="match status" value="2"/>
</dbReference>
<accession>A0A2H0YXU9</accession>
<keyword evidence="3" id="KW-0159">Chromosome partition</keyword>
<dbReference type="InterPro" id="IPR036388">
    <property type="entry name" value="WH-like_DNA-bd_sf"/>
</dbReference>
<evidence type="ECO:0000256" key="2">
    <source>
        <dbReference type="ARBA" id="ARBA00022618"/>
    </source>
</evidence>
<dbReference type="InterPro" id="IPR005234">
    <property type="entry name" value="ScpB_csome_segregation"/>
</dbReference>
<comment type="caution">
    <text evidence="5">The sequence shown here is derived from an EMBL/GenBank/DDBJ whole genome shotgun (WGS) entry which is preliminary data.</text>
</comment>
<evidence type="ECO:0000313" key="6">
    <source>
        <dbReference type="Proteomes" id="UP000228687"/>
    </source>
</evidence>
<dbReference type="InterPro" id="IPR036390">
    <property type="entry name" value="WH_DNA-bd_sf"/>
</dbReference>
<evidence type="ECO:0000256" key="3">
    <source>
        <dbReference type="ARBA" id="ARBA00022829"/>
    </source>
</evidence>
<dbReference type="GO" id="GO:0051301">
    <property type="term" value="P:cell division"/>
    <property type="evidence" value="ECO:0007669"/>
    <property type="project" value="UniProtKB-KW"/>
</dbReference>
<dbReference type="Proteomes" id="UP000228687">
    <property type="component" value="Unassembled WGS sequence"/>
</dbReference>
<gene>
    <name evidence="5" type="ORF">COT23_03005</name>
</gene>
<dbReference type="PANTHER" id="PTHR34298:SF2">
    <property type="entry name" value="SEGREGATION AND CONDENSATION PROTEIN B"/>
    <property type="match status" value="1"/>
</dbReference>
<evidence type="ECO:0000256" key="4">
    <source>
        <dbReference type="ARBA" id="ARBA00023306"/>
    </source>
</evidence>
<protein>
    <submittedName>
        <fullName evidence="5">SMC-Scp complex subunit ScpB</fullName>
    </submittedName>
</protein>
<organism evidence="5 6">
    <name type="scientific">Candidatus Kaiserbacteria bacterium CG08_land_8_20_14_0_20_50_21</name>
    <dbReference type="NCBI Taxonomy" id="1974604"/>
    <lineage>
        <taxon>Bacteria</taxon>
        <taxon>Candidatus Kaiseribacteriota</taxon>
    </lineage>
</organism>
<evidence type="ECO:0000313" key="5">
    <source>
        <dbReference type="EMBL" id="PIS43129.1"/>
    </source>
</evidence>
<proteinExistence type="predicted"/>
<reference evidence="6" key="1">
    <citation type="submission" date="2017-09" db="EMBL/GenBank/DDBJ databases">
        <title>Depth-based differentiation of microbial function through sediment-hosted aquifers and enrichment of novel symbionts in the deep terrestrial subsurface.</title>
        <authorList>
            <person name="Probst A.J."/>
            <person name="Ladd B."/>
            <person name="Jarett J.K."/>
            <person name="Geller-Mcgrath D.E."/>
            <person name="Sieber C.M.K."/>
            <person name="Emerson J.B."/>
            <person name="Anantharaman K."/>
            <person name="Thomas B.C."/>
            <person name="Malmstrom R."/>
            <person name="Stieglmeier M."/>
            <person name="Klingl A."/>
            <person name="Woyke T."/>
            <person name="Ryan C.M."/>
            <person name="Banfield J.F."/>
        </authorList>
    </citation>
    <scope>NUCLEOTIDE SEQUENCE [LARGE SCALE GENOMIC DNA]</scope>
</reference>
<keyword evidence="1" id="KW-0963">Cytoplasm</keyword>
<dbReference type="Pfam" id="PF04079">
    <property type="entry name" value="SMC_ScpB"/>
    <property type="match status" value="1"/>
</dbReference>
<dbReference type="EMBL" id="PEXT01000061">
    <property type="protein sequence ID" value="PIS43129.1"/>
    <property type="molecule type" value="Genomic_DNA"/>
</dbReference>
<keyword evidence="4" id="KW-0131">Cell cycle</keyword>
<dbReference type="AlphaFoldDB" id="A0A2H0YXU9"/>
<keyword evidence="2" id="KW-0132">Cell division</keyword>
<name>A0A2H0YXU9_9BACT</name>
<dbReference type="Gene3D" id="1.10.10.10">
    <property type="entry name" value="Winged helix-like DNA-binding domain superfamily/Winged helix DNA-binding domain"/>
    <property type="match status" value="2"/>
</dbReference>
<sequence length="201" mass="21490">MGALLKKGSTVMIKIMLTTPAALHALLFASGEPLQKKQLAALLEIGDSDLKTVLQVLDNSLKGSGVALVETDTEVELRTAPEASTIVKKLRESELARDLGKASLETLAVIAYQTGGTDKRGGATRGEIDWVRGVNSSTSLHTLLLRGLVEGREDEHDKRRVRYSLTTEALAHLGIARAEDLPRAAELQAVAEGIIKEEAAS</sequence>
<dbReference type="PANTHER" id="PTHR34298">
    <property type="entry name" value="SEGREGATION AND CONDENSATION PROTEIN B"/>
    <property type="match status" value="1"/>
</dbReference>